<sequence length="207" mass="22253">MLKLRLRPWSEEDSRIDLPRESAPGKYIASSKGQQHPAIRNHGSSSPKHSPSCLTKAFESINTGYVVGAIGLPTHWSTYSNEGDSTWMQIPLAAVYYNSLHISAELGNARIVQFLLDNDVDVDGVDSSGRTALHYAARGAHIEVVSRLLAGGADSEARDYNGLSPLHAAAEAGCEAVIRLLARGGADLNASVGISRDEEVVKEGIRY</sequence>
<feature type="compositionally biased region" description="Polar residues" evidence="4">
    <location>
        <begin position="42"/>
        <end position="52"/>
    </location>
</feature>
<keyword evidence="2 3" id="KW-0040">ANK repeat</keyword>
<keyword evidence="6" id="KW-1185">Reference proteome</keyword>
<dbReference type="HOGENOM" id="CLU_1327055_0_0_1"/>
<dbReference type="PRINTS" id="PR01415">
    <property type="entry name" value="ANKYRIN"/>
</dbReference>
<dbReference type="AlphaFoldDB" id="A0A084G7V1"/>
<feature type="repeat" description="ANK" evidence="3">
    <location>
        <begin position="128"/>
        <end position="160"/>
    </location>
</feature>
<dbReference type="SMART" id="SM00248">
    <property type="entry name" value="ANK"/>
    <property type="match status" value="3"/>
</dbReference>
<dbReference type="GO" id="GO:0003847">
    <property type="term" value="F:1-alkyl-2-acetylglycerophosphocholine esterase activity"/>
    <property type="evidence" value="ECO:0007669"/>
    <property type="project" value="UniProtKB-EC"/>
</dbReference>
<dbReference type="EC" id="3.1.1.5" evidence="5"/>
<dbReference type="OrthoDB" id="341259at2759"/>
<dbReference type="PROSITE" id="PS50088">
    <property type="entry name" value="ANK_REPEAT"/>
    <property type="match status" value="3"/>
</dbReference>
<evidence type="ECO:0000256" key="1">
    <source>
        <dbReference type="ARBA" id="ARBA00022737"/>
    </source>
</evidence>
<proteinExistence type="predicted"/>
<dbReference type="Pfam" id="PF12796">
    <property type="entry name" value="Ank_2"/>
    <property type="match status" value="1"/>
</dbReference>
<evidence type="ECO:0000313" key="6">
    <source>
        <dbReference type="Proteomes" id="UP000028545"/>
    </source>
</evidence>
<evidence type="ECO:0000256" key="3">
    <source>
        <dbReference type="PROSITE-ProRule" id="PRU00023"/>
    </source>
</evidence>
<dbReference type="VEuPathDB" id="FungiDB:SAPIO_CDS4585"/>
<keyword evidence="5" id="KW-0378">Hydrolase</keyword>
<dbReference type="Gene3D" id="1.25.40.20">
    <property type="entry name" value="Ankyrin repeat-containing domain"/>
    <property type="match status" value="1"/>
</dbReference>
<dbReference type="SUPFAM" id="SSF48403">
    <property type="entry name" value="Ankyrin repeat"/>
    <property type="match status" value="1"/>
</dbReference>
<protein>
    <submittedName>
        <fullName evidence="5">1-alkyl-2-acetylglycerophosphocholine esterase</fullName>
        <ecNumber evidence="5">3.1.1.47</ecNumber>
        <ecNumber evidence="5">3.1.1.5</ecNumber>
    </submittedName>
</protein>
<evidence type="ECO:0000256" key="2">
    <source>
        <dbReference type="ARBA" id="ARBA00023043"/>
    </source>
</evidence>
<dbReference type="PROSITE" id="PS50297">
    <property type="entry name" value="ANK_REP_REGION"/>
    <property type="match status" value="2"/>
</dbReference>
<evidence type="ECO:0000256" key="4">
    <source>
        <dbReference type="SAM" id="MobiDB-lite"/>
    </source>
</evidence>
<feature type="region of interest" description="Disordered" evidence="4">
    <location>
        <begin position="20"/>
        <end position="52"/>
    </location>
</feature>
<dbReference type="PANTHER" id="PTHR24173">
    <property type="entry name" value="ANKYRIN REPEAT CONTAINING"/>
    <property type="match status" value="1"/>
</dbReference>
<dbReference type="PANTHER" id="PTHR24173:SF74">
    <property type="entry name" value="ANKYRIN REPEAT DOMAIN-CONTAINING PROTEIN 16"/>
    <property type="match status" value="1"/>
</dbReference>
<dbReference type="KEGG" id="sapo:SAPIO_CDS4585"/>
<dbReference type="RefSeq" id="XP_016643212.1">
    <property type="nucleotide sequence ID" value="XM_016787103.1"/>
</dbReference>
<feature type="repeat" description="ANK" evidence="3">
    <location>
        <begin position="161"/>
        <end position="193"/>
    </location>
</feature>
<dbReference type="GeneID" id="27723657"/>
<dbReference type="GO" id="GO:0004622">
    <property type="term" value="F:phosphatidylcholine lysophospholipase activity"/>
    <property type="evidence" value="ECO:0007669"/>
    <property type="project" value="UniProtKB-EC"/>
</dbReference>
<keyword evidence="1" id="KW-0677">Repeat</keyword>
<dbReference type="EMBL" id="JOWA01000093">
    <property type="protein sequence ID" value="KEZ43413.1"/>
    <property type="molecule type" value="Genomic_DNA"/>
</dbReference>
<reference evidence="5 6" key="1">
    <citation type="journal article" date="2014" name="Genome Announc.">
        <title>Draft genome sequence of the pathogenic fungus Scedosporium apiospermum.</title>
        <authorList>
            <person name="Vandeputte P."/>
            <person name="Ghamrawi S."/>
            <person name="Rechenmann M."/>
            <person name="Iltis A."/>
            <person name="Giraud S."/>
            <person name="Fleury M."/>
            <person name="Thornton C."/>
            <person name="Delhaes L."/>
            <person name="Meyer W."/>
            <person name="Papon N."/>
            <person name="Bouchara J.P."/>
        </authorList>
    </citation>
    <scope>NUCLEOTIDE SEQUENCE [LARGE SCALE GENOMIC DNA]</scope>
    <source>
        <strain evidence="5 6">IHEM 14462</strain>
    </source>
</reference>
<dbReference type="InterPro" id="IPR036770">
    <property type="entry name" value="Ankyrin_rpt-contain_sf"/>
</dbReference>
<evidence type="ECO:0000313" key="5">
    <source>
        <dbReference type="EMBL" id="KEZ43413.1"/>
    </source>
</evidence>
<name>A0A084G7V1_PSEDA</name>
<accession>A0A084G7V1</accession>
<organism evidence="5 6">
    <name type="scientific">Pseudallescheria apiosperma</name>
    <name type="common">Scedosporium apiospermum</name>
    <dbReference type="NCBI Taxonomy" id="563466"/>
    <lineage>
        <taxon>Eukaryota</taxon>
        <taxon>Fungi</taxon>
        <taxon>Dikarya</taxon>
        <taxon>Ascomycota</taxon>
        <taxon>Pezizomycotina</taxon>
        <taxon>Sordariomycetes</taxon>
        <taxon>Hypocreomycetidae</taxon>
        <taxon>Microascales</taxon>
        <taxon>Microascaceae</taxon>
        <taxon>Scedosporium</taxon>
    </lineage>
</organism>
<dbReference type="EC" id="3.1.1.47" evidence="5"/>
<dbReference type="InterPro" id="IPR002110">
    <property type="entry name" value="Ankyrin_rpt"/>
</dbReference>
<comment type="caution">
    <text evidence="5">The sequence shown here is derived from an EMBL/GenBank/DDBJ whole genome shotgun (WGS) entry which is preliminary data.</text>
</comment>
<dbReference type="Proteomes" id="UP000028545">
    <property type="component" value="Unassembled WGS sequence"/>
</dbReference>
<feature type="repeat" description="ANK" evidence="3">
    <location>
        <begin position="95"/>
        <end position="127"/>
    </location>
</feature>
<gene>
    <name evidence="5" type="ORF">SAPIO_CDS4585</name>
</gene>